<dbReference type="PANTHER" id="PTHR43863">
    <property type="entry name" value="HYDROLASE, PUTATIVE (AFU_ORTHOLOGUE AFUA_1G03140)-RELATED"/>
    <property type="match status" value="1"/>
</dbReference>
<dbReference type="SUPFAM" id="SSF74650">
    <property type="entry name" value="Galactose mutarotase-like"/>
    <property type="match status" value="1"/>
</dbReference>
<dbReference type="Gene3D" id="3.20.20.80">
    <property type="entry name" value="Glycosidases"/>
    <property type="match status" value="1"/>
</dbReference>
<dbReference type="Pfam" id="PF17137">
    <property type="entry name" value="DUF5110"/>
    <property type="match status" value="1"/>
</dbReference>
<evidence type="ECO:0000259" key="5">
    <source>
        <dbReference type="Pfam" id="PF21365"/>
    </source>
</evidence>
<keyword evidence="2 6" id="KW-0326">Glycosidase</keyword>
<dbReference type="Gene3D" id="2.60.40.1760">
    <property type="entry name" value="glycosyl hydrolase (family 31)"/>
    <property type="match status" value="1"/>
</dbReference>
<dbReference type="EMBL" id="JACHEK010000002">
    <property type="protein sequence ID" value="MBB6143126.1"/>
    <property type="molecule type" value="Genomic_DNA"/>
</dbReference>
<dbReference type="CDD" id="cd06591">
    <property type="entry name" value="GH31_xylosidase_XylS"/>
    <property type="match status" value="1"/>
</dbReference>
<dbReference type="GO" id="GO:0005975">
    <property type="term" value="P:carbohydrate metabolic process"/>
    <property type="evidence" value="ECO:0007669"/>
    <property type="project" value="InterPro"/>
</dbReference>
<dbReference type="Gene3D" id="2.60.40.1180">
    <property type="entry name" value="Golgi alpha-mannosidase II"/>
    <property type="match status" value="2"/>
</dbReference>
<proteinExistence type="inferred from homology"/>
<evidence type="ECO:0000313" key="6">
    <source>
        <dbReference type="EMBL" id="MBB6143126.1"/>
    </source>
</evidence>
<comment type="caution">
    <text evidence="6">The sequence shown here is derived from an EMBL/GenBank/DDBJ whole genome shotgun (WGS) entry which is preliminary data.</text>
</comment>
<dbReference type="AlphaFoldDB" id="A0A841JP52"/>
<gene>
    <name evidence="6" type="ORF">HNQ77_001070</name>
</gene>
<keyword evidence="2 6" id="KW-0378">Hydrolase</keyword>
<evidence type="ECO:0000256" key="2">
    <source>
        <dbReference type="RuleBase" id="RU361185"/>
    </source>
</evidence>
<dbReference type="PANTHER" id="PTHR43863:SF2">
    <property type="entry name" value="MALTASE-GLUCOAMYLASE"/>
    <property type="match status" value="1"/>
</dbReference>
<evidence type="ECO:0000259" key="3">
    <source>
        <dbReference type="Pfam" id="PF01055"/>
    </source>
</evidence>
<dbReference type="InterPro" id="IPR017853">
    <property type="entry name" value="GH"/>
</dbReference>
<dbReference type="InterPro" id="IPR048395">
    <property type="entry name" value="Glyco_hydro_31_C"/>
</dbReference>
<dbReference type="InterPro" id="IPR011013">
    <property type="entry name" value="Gal_mutarotase_sf_dom"/>
</dbReference>
<evidence type="ECO:0000313" key="7">
    <source>
        <dbReference type="Proteomes" id="UP000538666"/>
    </source>
</evidence>
<dbReference type="InterPro" id="IPR000322">
    <property type="entry name" value="Glyco_hydro_31_TIM"/>
</dbReference>
<evidence type="ECO:0000256" key="1">
    <source>
        <dbReference type="ARBA" id="ARBA00007806"/>
    </source>
</evidence>
<protein>
    <submittedName>
        <fullName evidence="6">Alpha-D-xyloside xylohydrolase</fullName>
        <ecNumber evidence="6">3.2.1.177</ecNumber>
    </submittedName>
</protein>
<dbReference type="CDD" id="cd14752">
    <property type="entry name" value="GH31_N"/>
    <property type="match status" value="1"/>
</dbReference>
<keyword evidence="7" id="KW-1185">Reference proteome</keyword>
<dbReference type="GO" id="GO:0061634">
    <property type="term" value="F:alpha-D-xyloside xylohydrolase"/>
    <property type="evidence" value="ECO:0007669"/>
    <property type="project" value="UniProtKB-EC"/>
</dbReference>
<evidence type="ECO:0000259" key="4">
    <source>
        <dbReference type="Pfam" id="PF17137"/>
    </source>
</evidence>
<comment type="similarity">
    <text evidence="1 2">Belongs to the glycosyl hydrolase 31 family.</text>
</comment>
<feature type="domain" description="Glycoside hydrolase family 31 TIM barrel" evidence="3">
    <location>
        <begin position="146"/>
        <end position="460"/>
    </location>
</feature>
<dbReference type="GO" id="GO:0030246">
    <property type="term" value="F:carbohydrate binding"/>
    <property type="evidence" value="ECO:0007669"/>
    <property type="project" value="InterPro"/>
</dbReference>
<dbReference type="InterPro" id="IPR033403">
    <property type="entry name" value="DUF5110"/>
</dbReference>
<dbReference type="Pfam" id="PF21365">
    <property type="entry name" value="Glyco_hydro_31_3rd"/>
    <property type="match status" value="1"/>
</dbReference>
<reference evidence="6 7" key="1">
    <citation type="submission" date="2020-08" db="EMBL/GenBank/DDBJ databases">
        <title>Genomic Encyclopedia of Type Strains, Phase IV (KMG-IV): sequencing the most valuable type-strain genomes for metagenomic binning, comparative biology and taxonomic classification.</title>
        <authorList>
            <person name="Goeker M."/>
        </authorList>
    </citation>
    <scope>NUCLEOTIDE SEQUENCE [LARGE SCALE GENOMIC DNA]</scope>
    <source>
        <strain evidence="6 7">DSM 103733</strain>
    </source>
</reference>
<name>A0A841JP52_9BACT</name>
<feature type="domain" description="Glycosyl hydrolase family 31 C-terminal" evidence="5">
    <location>
        <begin position="469"/>
        <end position="555"/>
    </location>
</feature>
<organism evidence="6 7">
    <name type="scientific">Silvibacterium bohemicum</name>
    <dbReference type="NCBI Taxonomy" id="1577686"/>
    <lineage>
        <taxon>Bacteria</taxon>
        <taxon>Pseudomonadati</taxon>
        <taxon>Acidobacteriota</taxon>
        <taxon>Terriglobia</taxon>
        <taxon>Terriglobales</taxon>
        <taxon>Acidobacteriaceae</taxon>
        <taxon>Silvibacterium</taxon>
    </lineage>
</organism>
<dbReference type="InterPro" id="IPR013780">
    <property type="entry name" value="Glyco_hydro_b"/>
</dbReference>
<accession>A0A841JP52</accession>
<sequence>MNLERGNLSFRALTGETLVNEGSAIPRTYEPVELNGDHTYRVTNRFSPSMSEAFYGLGQHQNGMFNYRGATVELGQNNTDVAIPLLVSSKGYALMWNTAALTYVDNRFPLDLVLTSIAGKSVDYYFLYGPEIDTVLHEYRGLTGHTPMLPKWGYGLFQSKDRYVSLDEIRDIAGRYRKENKPLDAMVQDWFWWKTEGDPVFNSNYHDVAKDLDALHKENVHAMISVWGLLDPQSETYKILDAKHLLIPDAHVYDASSPEARDIYWDRLTSKLLAQGWDAFWLDSAEPEEYWPHMGDAILRSRQLSIGNGAEYTNVFPLLHTLGVQDHWKATTDRKRVFLLTRSAFLGQQRVGATVWSGDVYGTYWGLAHQVAAGLNFALSGYPYWTTDIGGYWPPHEDPLADPAFQELYARWYEYGTFCPIFRTHGHRPHNEMWSFDKVEPILLTYDKLRYRLMPYIYSLAWKVTNEDYTIQRPLVMDWRTDPNTWNLGDEFMFGPALLVNPVLKPNATGRSVYLPAAPAWYDFWSGKSITSPGEIEADAPLDRMPLFVRAGSILPMGPEIEYATQNADGPIELRIYRGANGDFNLYEDAGDSYDYEKGERSVIPIHWEDSASILTIGARAGSFPGMLEHRRFRVVLVGSGHGTGAEATGASDADIEYSGKEIRKAVR</sequence>
<dbReference type="InterPro" id="IPR051816">
    <property type="entry name" value="Glycosyl_Hydrolase_31"/>
</dbReference>
<dbReference type="EC" id="3.2.1.177" evidence="6"/>
<dbReference type="SUPFAM" id="SSF51445">
    <property type="entry name" value="(Trans)glycosidases"/>
    <property type="match status" value="1"/>
</dbReference>
<feature type="domain" description="DUF5110" evidence="4">
    <location>
        <begin position="571"/>
        <end position="639"/>
    </location>
</feature>
<dbReference type="Proteomes" id="UP000538666">
    <property type="component" value="Unassembled WGS sequence"/>
</dbReference>
<dbReference type="SUPFAM" id="SSF51011">
    <property type="entry name" value="Glycosyl hydrolase domain"/>
    <property type="match status" value="1"/>
</dbReference>
<dbReference type="Pfam" id="PF01055">
    <property type="entry name" value="Glyco_hydro_31_2nd"/>
    <property type="match status" value="1"/>
</dbReference>